<feature type="domain" description="HIRAN" evidence="4">
    <location>
        <begin position="389"/>
        <end position="525"/>
    </location>
</feature>
<feature type="region of interest" description="Disordered" evidence="3">
    <location>
        <begin position="603"/>
        <end position="641"/>
    </location>
</feature>
<dbReference type="GO" id="GO:0003676">
    <property type="term" value="F:nucleic acid binding"/>
    <property type="evidence" value="ECO:0007669"/>
    <property type="project" value="InterPro"/>
</dbReference>
<organism evidence="5">
    <name type="scientific">Phaffia rhodozyma</name>
    <name type="common">Yeast</name>
    <name type="synonym">Xanthophyllomyces dendrorhous</name>
    <dbReference type="NCBI Taxonomy" id="264483"/>
    <lineage>
        <taxon>Eukaryota</taxon>
        <taxon>Fungi</taxon>
        <taxon>Dikarya</taxon>
        <taxon>Basidiomycota</taxon>
        <taxon>Agaricomycotina</taxon>
        <taxon>Tremellomycetes</taxon>
        <taxon>Cystofilobasidiales</taxon>
        <taxon>Mrakiaceae</taxon>
        <taxon>Phaffia</taxon>
    </lineage>
</organism>
<feature type="compositionally biased region" description="Low complexity" evidence="3">
    <location>
        <begin position="153"/>
        <end position="163"/>
    </location>
</feature>
<feature type="compositionally biased region" description="Low complexity" evidence="3">
    <location>
        <begin position="299"/>
        <end position="310"/>
    </location>
</feature>
<dbReference type="SMART" id="SM00910">
    <property type="entry name" value="HIRAN"/>
    <property type="match status" value="1"/>
</dbReference>
<dbReference type="GO" id="GO:0016818">
    <property type="term" value="F:hydrolase activity, acting on acid anhydrides, in phosphorus-containing anhydrides"/>
    <property type="evidence" value="ECO:0007669"/>
    <property type="project" value="InterPro"/>
</dbReference>
<feature type="compositionally biased region" description="Polar residues" evidence="3">
    <location>
        <begin position="210"/>
        <end position="235"/>
    </location>
</feature>
<feature type="region of interest" description="Disordered" evidence="3">
    <location>
        <begin position="23"/>
        <end position="73"/>
    </location>
</feature>
<proteinExistence type="predicted"/>
<dbReference type="GO" id="GO:0000209">
    <property type="term" value="P:protein polyubiquitination"/>
    <property type="evidence" value="ECO:0007669"/>
    <property type="project" value="TreeGrafter"/>
</dbReference>
<feature type="region of interest" description="Disordered" evidence="3">
    <location>
        <begin position="115"/>
        <end position="235"/>
    </location>
</feature>
<dbReference type="AlphaFoldDB" id="A0A0F7SUJ0"/>
<dbReference type="GO" id="GO:0061630">
    <property type="term" value="F:ubiquitin protein ligase activity"/>
    <property type="evidence" value="ECO:0007669"/>
    <property type="project" value="TreeGrafter"/>
</dbReference>
<feature type="compositionally biased region" description="Polar residues" evidence="3">
    <location>
        <begin position="429"/>
        <end position="439"/>
    </location>
</feature>
<dbReference type="GO" id="GO:0005634">
    <property type="term" value="C:nucleus"/>
    <property type="evidence" value="ECO:0007669"/>
    <property type="project" value="TreeGrafter"/>
</dbReference>
<dbReference type="EMBL" id="LN483157">
    <property type="protein sequence ID" value="CED83673.1"/>
    <property type="molecule type" value="Genomic_DNA"/>
</dbReference>
<feature type="compositionally biased region" description="Acidic residues" evidence="3">
    <location>
        <begin position="627"/>
        <end position="641"/>
    </location>
</feature>
<dbReference type="SUPFAM" id="SSF52540">
    <property type="entry name" value="P-loop containing nucleoside triphosphate hydrolases"/>
    <property type="match status" value="1"/>
</dbReference>
<feature type="compositionally biased region" description="Polar residues" evidence="3">
    <location>
        <begin position="170"/>
        <end position="194"/>
    </location>
</feature>
<feature type="compositionally biased region" description="Low complexity" evidence="3">
    <location>
        <begin position="115"/>
        <end position="129"/>
    </location>
</feature>
<dbReference type="GO" id="GO:0006974">
    <property type="term" value="P:DNA damage response"/>
    <property type="evidence" value="ECO:0007669"/>
    <property type="project" value="TreeGrafter"/>
</dbReference>
<dbReference type="InterPro" id="IPR014905">
    <property type="entry name" value="HIRAN"/>
</dbReference>
<name>A0A0F7SUJ0_PHARH</name>
<feature type="region of interest" description="Disordered" evidence="3">
    <location>
        <begin position="423"/>
        <end position="459"/>
    </location>
</feature>
<dbReference type="InterPro" id="IPR027417">
    <property type="entry name" value="P-loop_NTPase"/>
</dbReference>
<feature type="compositionally biased region" description="Polar residues" evidence="3">
    <location>
        <begin position="130"/>
        <end position="144"/>
    </location>
</feature>
<dbReference type="PANTHER" id="PTHR45865">
    <property type="entry name" value="E3 UBIQUITIN-PROTEIN LIGASE SHPRH FAMILY MEMBER"/>
    <property type="match status" value="1"/>
</dbReference>
<protein>
    <submittedName>
        <fullName evidence="5">Dna repair protein rad5</fullName>
    </submittedName>
</protein>
<dbReference type="PANTHER" id="PTHR45865:SF1">
    <property type="entry name" value="E3 UBIQUITIN-PROTEIN LIGASE SHPRH"/>
    <property type="match status" value="1"/>
</dbReference>
<keyword evidence="1" id="KW-0479">Metal-binding</keyword>
<dbReference type="InterPro" id="IPR052583">
    <property type="entry name" value="ATP-helicase/E3_Ub-Ligase"/>
</dbReference>
<feature type="compositionally biased region" description="Polar residues" evidence="3">
    <location>
        <begin position="259"/>
        <end position="268"/>
    </location>
</feature>
<sequence length="762" mass="81868">MEHHPSLDSVDASLQVDRVISFGSSPSGSLPDLLMDIDSPALTEGDREISDHQLIKKPSASLDPGNINDPPSETAAIAAATTTENTLSSSLSSSAPYPLSTQFISLVPRGFTAITPTSQSNNSSPSSSQAPSLTQVSTVLNSDTPPRHLEQTPSSAPLSPLAPKADTDGGLSTASSILKVQTSTGDRNSSTVSPRSRPKLFFEDSDSDHGSNSPRSRPNGTSEGDGSVSTQPTQTSEDFQLDNSLLTFTVHPPVDPSDGPSTSFQSATSHSAASGARRPSRTPSAPPSNSKLAGSITKGLSGRLGSLGVGQTSDRNKQSASSDSDSEIEYMSGLTPVKNEPSTAARTKSIEVKQEREAPGSIKRKLSFVGNDQSDSIGPQPTVLPEEGGYLGEFVVEGYTMVKGKGYCQPGSAVFLSRIEPQAGKARPNPSNVSSTGAQRSLKDMMKPKVETKDNSKAPKVKPNTIIRLKNDRGFEIGKLPIKTTSWLAPLLDLHLLTIKGTIVHCDVPISRVGDTIVLSLDVWLKPEAFVEIDIKRPLATEKTAILADSSKPAFGVEGLATEEEIRLGKRKDGLKVMFQKIGLRPRRSSSISNKKLKSTGITKPFSLEKGKTGELAQNQPEVGSTGDEDEAGDEIDEDQLDSIYAKAQKDDRELDEMEPAKTFTLTLRPYQKQALKWMADLERGLKSSRDSALHPLWQEYAFAPEKQDFDSGEIVDLEHWVEPNMFYYNPYSGELSLKFPRVDQVCRGGILADSMGMGKTL</sequence>
<feature type="compositionally biased region" description="Low complexity" evidence="3">
    <location>
        <begin position="23"/>
        <end position="34"/>
    </location>
</feature>
<feature type="compositionally biased region" description="Basic and acidic residues" evidence="3">
    <location>
        <begin position="441"/>
        <end position="457"/>
    </location>
</feature>
<evidence type="ECO:0000256" key="1">
    <source>
        <dbReference type="ARBA" id="ARBA00022723"/>
    </source>
</evidence>
<feature type="region of interest" description="Disordered" evidence="3">
    <location>
        <begin position="248"/>
        <end position="348"/>
    </location>
</feature>
<feature type="compositionally biased region" description="Basic and acidic residues" evidence="3">
    <location>
        <begin position="44"/>
        <end position="54"/>
    </location>
</feature>
<feature type="compositionally biased region" description="Low complexity" evidence="3">
    <location>
        <begin position="269"/>
        <end position="290"/>
    </location>
</feature>
<dbReference type="GO" id="GO:0008270">
    <property type="term" value="F:zinc ion binding"/>
    <property type="evidence" value="ECO:0007669"/>
    <property type="project" value="InterPro"/>
</dbReference>
<evidence type="ECO:0000256" key="3">
    <source>
        <dbReference type="SAM" id="MobiDB-lite"/>
    </source>
</evidence>
<evidence type="ECO:0000313" key="5">
    <source>
        <dbReference type="EMBL" id="CED83673.1"/>
    </source>
</evidence>
<evidence type="ECO:0000259" key="4">
    <source>
        <dbReference type="SMART" id="SM00910"/>
    </source>
</evidence>
<reference evidence="5" key="1">
    <citation type="submission" date="2014-08" db="EMBL/GenBank/DDBJ databases">
        <authorList>
            <person name="Sharma Rahul"/>
            <person name="Thines Marco"/>
        </authorList>
    </citation>
    <scope>NUCLEOTIDE SEQUENCE</scope>
</reference>
<evidence type="ECO:0000256" key="2">
    <source>
        <dbReference type="ARBA" id="ARBA00022801"/>
    </source>
</evidence>
<keyword evidence="2" id="KW-0378">Hydrolase</keyword>
<accession>A0A0F7SUJ0</accession>
<dbReference type="Pfam" id="PF08797">
    <property type="entry name" value="HIRAN"/>
    <property type="match status" value="1"/>
</dbReference>